<name>A0ABW6LVF2_9ACTN</name>
<dbReference type="Gene3D" id="3.40.50.1000">
    <property type="entry name" value="HAD superfamily/HAD-like"/>
    <property type="match status" value="1"/>
</dbReference>
<dbReference type="InterPro" id="IPR050155">
    <property type="entry name" value="HAD-like_hydrolase_sf"/>
</dbReference>
<evidence type="ECO:0000313" key="1">
    <source>
        <dbReference type="EMBL" id="MFE9597118.1"/>
    </source>
</evidence>
<dbReference type="Gene3D" id="1.10.150.240">
    <property type="entry name" value="Putative phosphatase, domain 2"/>
    <property type="match status" value="1"/>
</dbReference>
<dbReference type="InterPro" id="IPR023198">
    <property type="entry name" value="PGP-like_dom2"/>
</dbReference>
<comment type="caution">
    <text evidence="1">The sequence shown here is derived from an EMBL/GenBank/DDBJ whole genome shotgun (WGS) entry which is preliminary data.</text>
</comment>
<dbReference type="InterPro" id="IPR023214">
    <property type="entry name" value="HAD_sf"/>
</dbReference>
<keyword evidence="2" id="KW-1185">Reference proteome</keyword>
<dbReference type="Pfam" id="PF12710">
    <property type="entry name" value="HAD"/>
    <property type="match status" value="1"/>
</dbReference>
<proteinExistence type="predicted"/>
<organism evidence="1 2">
    <name type="scientific">Streptomyces hokutonensis</name>
    <dbReference type="NCBI Taxonomy" id="1306990"/>
    <lineage>
        <taxon>Bacteria</taxon>
        <taxon>Bacillati</taxon>
        <taxon>Actinomycetota</taxon>
        <taxon>Actinomycetes</taxon>
        <taxon>Kitasatosporales</taxon>
        <taxon>Streptomycetaceae</taxon>
        <taxon>Streptomyces</taxon>
    </lineage>
</organism>
<accession>A0ABW6LVF2</accession>
<dbReference type="PANTHER" id="PTHR43434">
    <property type="entry name" value="PHOSPHOGLYCOLATE PHOSPHATASE"/>
    <property type="match status" value="1"/>
</dbReference>
<dbReference type="Proteomes" id="UP001601303">
    <property type="component" value="Unassembled WGS sequence"/>
</dbReference>
<dbReference type="InterPro" id="IPR036412">
    <property type="entry name" value="HAD-like_sf"/>
</dbReference>
<dbReference type="PANTHER" id="PTHR43434:SF1">
    <property type="entry name" value="PHOSPHOGLYCOLATE PHOSPHATASE"/>
    <property type="match status" value="1"/>
</dbReference>
<gene>
    <name evidence="1" type="ORF">ACFYNQ_00900</name>
</gene>
<reference evidence="1 2" key="1">
    <citation type="submission" date="2024-10" db="EMBL/GenBank/DDBJ databases">
        <title>The Natural Products Discovery Center: Release of the First 8490 Sequenced Strains for Exploring Actinobacteria Biosynthetic Diversity.</title>
        <authorList>
            <person name="Kalkreuter E."/>
            <person name="Kautsar S.A."/>
            <person name="Yang D."/>
            <person name="Bader C.D."/>
            <person name="Teijaro C.N."/>
            <person name="Fluegel L."/>
            <person name="Davis C.M."/>
            <person name="Simpson J.R."/>
            <person name="Lauterbach L."/>
            <person name="Steele A.D."/>
            <person name="Gui C."/>
            <person name="Meng S."/>
            <person name="Li G."/>
            <person name="Viehrig K."/>
            <person name="Ye F."/>
            <person name="Su P."/>
            <person name="Kiefer A.F."/>
            <person name="Nichols A."/>
            <person name="Cepeda A.J."/>
            <person name="Yan W."/>
            <person name="Fan B."/>
            <person name="Jiang Y."/>
            <person name="Adhikari A."/>
            <person name="Zheng C.-J."/>
            <person name="Schuster L."/>
            <person name="Cowan T.M."/>
            <person name="Smanski M.J."/>
            <person name="Chevrette M.G."/>
            <person name="De Carvalho L.P.S."/>
            <person name="Shen B."/>
        </authorList>
    </citation>
    <scope>NUCLEOTIDE SEQUENCE [LARGE SCALE GENOMIC DNA]</scope>
    <source>
        <strain evidence="1 2">NPDC006488</strain>
    </source>
</reference>
<dbReference type="EC" id="3.-.-.-" evidence="1"/>
<sequence length="244" mass="26217">MAEAEEALALWDIDRTLLYVGEIDRQVYRETFTEVVGRTPERLPARGTGVTMPLAIRSLLLHNGVPALDVPQLLPRMIELLPQCRAAHEEELREQGVLMPSAVLALKAVHEQTHLVATVVTGNLKPNALLKLAAFGLDAFLDTEIGGYSSDDEHRPALVGVAQRRAQAKLGAAFTRSNTVVIGDSLEDVCTGIEGGASVIGIASGKTTARELASAGADVVLDSLENVRQLLHEIRTVMNSSAKR</sequence>
<keyword evidence="1" id="KW-0378">Hydrolase</keyword>
<dbReference type="SUPFAM" id="SSF56784">
    <property type="entry name" value="HAD-like"/>
    <property type="match status" value="1"/>
</dbReference>
<dbReference type="RefSeq" id="WP_388101521.1">
    <property type="nucleotide sequence ID" value="NZ_JBIAHM010000001.1"/>
</dbReference>
<dbReference type="GO" id="GO:0016787">
    <property type="term" value="F:hydrolase activity"/>
    <property type="evidence" value="ECO:0007669"/>
    <property type="project" value="UniProtKB-KW"/>
</dbReference>
<dbReference type="EMBL" id="JBIAHM010000001">
    <property type="protein sequence ID" value="MFE9597118.1"/>
    <property type="molecule type" value="Genomic_DNA"/>
</dbReference>
<dbReference type="SFLD" id="SFLDS00003">
    <property type="entry name" value="Haloacid_Dehalogenase"/>
    <property type="match status" value="1"/>
</dbReference>
<protein>
    <submittedName>
        <fullName evidence="1">HAD family hydrolase</fullName>
        <ecNumber evidence="1">3.-.-.-</ecNumber>
    </submittedName>
</protein>
<dbReference type="SFLD" id="SFLDG01129">
    <property type="entry name" value="C1.5:_HAD__Beta-PGM__Phosphata"/>
    <property type="match status" value="1"/>
</dbReference>
<evidence type="ECO:0000313" key="2">
    <source>
        <dbReference type="Proteomes" id="UP001601303"/>
    </source>
</evidence>